<dbReference type="Gene3D" id="1.20.1420.30">
    <property type="entry name" value="NCX, central ion-binding region"/>
    <property type="match status" value="2"/>
</dbReference>
<evidence type="ECO:0000313" key="11">
    <source>
        <dbReference type="EMBL" id="KAK2760125.1"/>
    </source>
</evidence>
<feature type="transmembrane region" description="Helical" evidence="9">
    <location>
        <begin position="217"/>
        <end position="237"/>
    </location>
</feature>
<dbReference type="InterPro" id="IPR004713">
    <property type="entry name" value="CaH_exchang"/>
</dbReference>
<evidence type="ECO:0000313" key="12">
    <source>
        <dbReference type="Proteomes" id="UP001281614"/>
    </source>
</evidence>
<keyword evidence="4 9" id="KW-0812">Transmembrane</keyword>
<dbReference type="EMBL" id="VYYT01000174">
    <property type="protein sequence ID" value="KAK2760125.1"/>
    <property type="molecule type" value="Genomic_DNA"/>
</dbReference>
<dbReference type="Pfam" id="PF01699">
    <property type="entry name" value="Na_Ca_ex"/>
    <property type="match status" value="2"/>
</dbReference>
<evidence type="ECO:0000256" key="5">
    <source>
        <dbReference type="ARBA" id="ARBA00022989"/>
    </source>
</evidence>
<dbReference type="AlphaFoldDB" id="A0AAD9YDW0"/>
<feature type="domain" description="Sodium/calcium exchanger membrane region" evidence="10">
    <location>
        <begin position="120"/>
        <end position="270"/>
    </location>
</feature>
<dbReference type="PANTHER" id="PTHR31503:SF18">
    <property type="entry name" value="CA(2+)_H(+) EXCHANGER, PUTATIVE (EUROFUNG)-RELATED"/>
    <property type="match status" value="1"/>
</dbReference>
<keyword evidence="5 9" id="KW-1133">Transmembrane helix</keyword>
<sequence length="601" mass="65576">MREFFRHHFQGNIALSSIPSTIDHLVLTRADGLQRIQSLCFPASPSSSIDAQSSVSRAPQSDSESTEDALPTDEKQRPTRSRARGTLGLLRHTMLSSWLNVLLVFVPVGLGLFLSNASPILVFVFNGIAIIPLSALLTANEKIASDAGDTIGAFLNISLGNLVELILFVALKHNQIHVVQASILGSMLVNLLPILGTALCVNGLWHDDPVLNTTETQLLSCLLFVSVFVFLIPTAFYHTFNEAEDASGAILKMSRASALMVLLIYILYFIHEFRTHSANRSYHAAPTHSFDLRIPPEHARQQVEEAALPNRTIRFADERTPKKSQGALDIGGYSSQLDGNEASESESDDDKPEERRGRETWKPRNAFDRPSSQHSLTRTNSRSLSLSGSSRWTTFSRDGSSVGIEHRRLVRSGLANLQALRSSRTSLDTARVDQVQPSKSIMERLIPVMILIISSGLMSMCAEFLVSTIDEVTHQGHLSESVIGLIILPIVGNVAEYVTVVTVASREKLDLAIAVAVGSSIQIVLCVAPLTVIAGWILSRDLSLSFTLFEVAALMGTALLVNLLILSDENSVLRTSGLKGGLMCACYVIIGYVENLGTYFE</sequence>
<keyword evidence="3" id="KW-0813">Transport</keyword>
<evidence type="ECO:0000256" key="4">
    <source>
        <dbReference type="ARBA" id="ARBA00022692"/>
    </source>
</evidence>
<dbReference type="PANTHER" id="PTHR31503">
    <property type="entry name" value="VACUOLAR CALCIUM ION TRANSPORTER"/>
    <property type="match status" value="1"/>
</dbReference>
<feature type="transmembrane region" description="Helical" evidence="9">
    <location>
        <begin position="183"/>
        <end position="205"/>
    </location>
</feature>
<dbReference type="GO" id="GO:0015369">
    <property type="term" value="F:calcium:proton antiporter activity"/>
    <property type="evidence" value="ECO:0007669"/>
    <property type="project" value="UniProtKB-ARBA"/>
</dbReference>
<feature type="transmembrane region" description="Helical" evidence="9">
    <location>
        <begin position="445"/>
        <end position="469"/>
    </location>
</feature>
<feature type="region of interest" description="Disordered" evidence="8">
    <location>
        <begin position="305"/>
        <end position="390"/>
    </location>
</feature>
<protein>
    <submittedName>
        <fullName evidence="11">Membrane bound cation</fullName>
    </submittedName>
</protein>
<gene>
    <name evidence="11" type="ORF">CKAH01_16569</name>
</gene>
<dbReference type="GO" id="GO:0012505">
    <property type="term" value="C:endomembrane system"/>
    <property type="evidence" value="ECO:0007669"/>
    <property type="project" value="UniProtKB-SubCell"/>
</dbReference>
<comment type="caution">
    <text evidence="11">The sequence shown here is derived from an EMBL/GenBank/DDBJ whole genome shotgun (WGS) entry which is preliminary data.</text>
</comment>
<accession>A0AAD9YDW0</accession>
<keyword evidence="6" id="KW-0406">Ion transport</keyword>
<feature type="compositionally biased region" description="Basic and acidic residues" evidence="8">
    <location>
        <begin position="352"/>
        <end position="367"/>
    </location>
</feature>
<dbReference type="Proteomes" id="UP001281614">
    <property type="component" value="Unassembled WGS sequence"/>
</dbReference>
<keyword evidence="12" id="KW-1185">Reference proteome</keyword>
<feature type="compositionally biased region" description="Acidic residues" evidence="8">
    <location>
        <begin position="341"/>
        <end position="351"/>
    </location>
</feature>
<dbReference type="InterPro" id="IPR004837">
    <property type="entry name" value="NaCa_Exmemb"/>
</dbReference>
<feature type="transmembrane region" description="Helical" evidence="9">
    <location>
        <begin position="151"/>
        <end position="171"/>
    </location>
</feature>
<feature type="transmembrane region" description="Helical" evidence="9">
    <location>
        <begin position="511"/>
        <end position="538"/>
    </location>
</feature>
<name>A0AAD9YDW0_COLKA</name>
<evidence type="ECO:0000256" key="1">
    <source>
        <dbReference type="ARBA" id="ARBA00004127"/>
    </source>
</evidence>
<dbReference type="GO" id="GO:0000329">
    <property type="term" value="C:fungal-type vacuole membrane"/>
    <property type="evidence" value="ECO:0007669"/>
    <property type="project" value="TreeGrafter"/>
</dbReference>
<reference evidence="11" key="1">
    <citation type="submission" date="2023-02" db="EMBL/GenBank/DDBJ databases">
        <title>Colletotrichum kahawae CIFC_Que2 genome sequencing and assembly.</title>
        <authorList>
            <person name="Baroncelli R."/>
        </authorList>
    </citation>
    <scope>NUCLEOTIDE SEQUENCE</scope>
    <source>
        <strain evidence="11">CIFC_Que2</strain>
    </source>
</reference>
<feature type="transmembrane region" description="Helical" evidence="9">
    <location>
        <begin position="89"/>
        <end position="114"/>
    </location>
</feature>
<organism evidence="11 12">
    <name type="scientific">Colletotrichum kahawae</name>
    <name type="common">Coffee berry disease fungus</name>
    <dbReference type="NCBI Taxonomy" id="34407"/>
    <lineage>
        <taxon>Eukaryota</taxon>
        <taxon>Fungi</taxon>
        <taxon>Dikarya</taxon>
        <taxon>Ascomycota</taxon>
        <taxon>Pezizomycotina</taxon>
        <taxon>Sordariomycetes</taxon>
        <taxon>Hypocreomycetidae</taxon>
        <taxon>Glomerellales</taxon>
        <taxon>Glomerellaceae</taxon>
        <taxon>Colletotrichum</taxon>
        <taxon>Colletotrichum gloeosporioides species complex</taxon>
    </lineage>
</organism>
<keyword evidence="7 9" id="KW-0472">Membrane</keyword>
<comment type="subcellular location">
    <subcellularLocation>
        <location evidence="1">Endomembrane system</location>
        <topology evidence="1">Multi-pass membrane protein</topology>
    </subcellularLocation>
</comment>
<comment type="similarity">
    <text evidence="2">Belongs to the Ca(2+):cation antiporter (CaCA) (TC 2.A.19) family.</text>
</comment>
<feature type="compositionally biased region" description="Low complexity" evidence="8">
    <location>
        <begin position="43"/>
        <end position="58"/>
    </location>
</feature>
<feature type="transmembrane region" description="Helical" evidence="9">
    <location>
        <begin position="544"/>
        <end position="565"/>
    </location>
</feature>
<evidence type="ECO:0000256" key="7">
    <source>
        <dbReference type="ARBA" id="ARBA00023136"/>
    </source>
</evidence>
<feature type="region of interest" description="Disordered" evidence="8">
    <location>
        <begin position="43"/>
        <end position="83"/>
    </location>
</feature>
<feature type="transmembrane region" description="Helical" evidence="9">
    <location>
        <begin position="249"/>
        <end position="270"/>
    </location>
</feature>
<evidence type="ECO:0000256" key="3">
    <source>
        <dbReference type="ARBA" id="ARBA00022448"/>
    </source>
</evidence>
<feature type="transmembrane region" description="Helical" evidence="9">
    <location>
        <begin position="120"/>
        <end position="139"/>
    </location>
</feature>
<feature type="transmembrane region" description="Helical" evidence="9">
    <location>
        <begin position="577"/>
        <end position="593"/>
    </location>
</feature>
<feature type="transmembrane region" description="Helical" evidence="9">
    <location>
        <begin position="481"/>
        <end position="504"/>
    </location>
</feature>
<dbReference type="InterPro" id="IPR044880">
    <property type="entry name" value="NCX_ion-bd_dom_sf"/>
</dbReference>
<proteinExistence type="inferred from homology"/>
<dbReference type="GO" id="GO:0006874">
    <property type="term" value="P:intracellular calcium ion homeostasis"/>
    <property type="evidence" value="ECO:0007669"/>
    <property type="project" value="TreeGrafter"/>
</dbReference>
<evidence type="ECO:0000256" key="2">
    <source>
        <dbReference type="ARBA" id="ARBA00008170"/>
    </source>
</evidence>
<feature type="compositionally biased region" description="Low complexity" evidence="8">
    <location>
        <begin position="375"/>
        <end position="390"/>
    </location>
</feature>
<evidence type="ECO:0000259" key="10">
    <source>
        <dbReference type="Pfam" id="PF01699"/>
    </source>
</evidence>
<evidence type="ECO:0000256" key="6">
    <source>
        <dbReference type="ARBA" id="ARBA00023065"/>
    </source>
</evidence>
<feature type="domain" description="Sodium/calcium exchanger membrane region" evidence="10">
    <location>
        <begin position="448"/>
        <end position="590"/>
    </location>
</feature>
<evidence type="ECO:0000256" key="9">
    <source>
        <dbReference type="SAM" id="Phobius"/>
    </source>
</evidence>
<evidence type="ECO:0000256" key="8">
    <source>
        <dbReference type="SAM" id="MobiDB-lite"/>
    </source>
</evidence>